<sequence length="173" mass="19593">MLRPETCLVLDDGTGRAVGYLLGAADTASFVDSYETTYLPYLQSLGFEKPIPDDPAAWETDLPTALKQIMFTPEGMLHREHHELLAQWPAHLHVDILPPYQKQGYGRQLIKHYCTMARVSGAIGIHLLMATSNEEAQMFYDRVGFKRFPYVLDDGNSGQHGRDRTTIWLVKDL</sequence>
<keyword evidence="3" id="KW-1185">Reference proteome</keyword>
<dbReference type="AlphaFoldDB" id="W9ZJE2"/>
<evidence type="ECO:0000313" key="2">
    <source>
        <dbReference type="EMBL" id="EXJ94619.1"/>
    </source>
</evidence>
<proteinExistence type="predicted"/>
<reference evidence="2 3" key="1">
    <citation type="submission" date="2013-03" db="EMBL/GenBank/DDBJ databases">
        <title>The Genome Sequence of Capronia coronata CBS 617.96.</title>
        <authorList>
            <consortium name="The Broad Institute Genomics Platform"/>
            <person name="Cuomo C."/>
            <person name="de Hoog S."/>
            <person name="Gorbushina A."/>
            <person name="Walker B."/>
            <person name="Young S.K."/>
            <person name="Zeng Q."/>
            <person name="Gargeya S."/>
            <person name="Fitzgerald M."/>
            <person name="Haas B."/>
            <person name="Abouelleil A."/>
            <person name="Allen A.W."/>
            <person name="Alvarado L."/>
            <person name="Arachchi H.M."/>
            <person name="Berlin A.M."/>
            <person name="Chapman S.B."/>
            <person name="Gainer-Dewar J."/>
            <person name="Goldberg J."/>
            <person name="Griggs A."/>
            <person name="Gujja S."/>
            <person name="Hansen M."/>
            <person name="Howarth C."/>
            <person name="Imamovic A."/>
            <person name="Ireland A."/>
            <person name="Larimer J."/>
            <person name="McCowan C."/>
            <person name="Murphy C."/>
            <person name="Pearson M."/>
            <person name="Poon T.W."/>
            <person name="Priest M."/>
            <person name="Roberts A."/>
            <person name="Saif S."/>
            <person name="Shea T."/>
            <person name="Sisk P."/>
            <person name="Sykes S."/>
            <person name="Wortman J."/>
            <person name="Nusbaum C."/>
            <person name="Birren B."/>
        </authorList>
    </citation>
    <scope>NUCLEOTIDE SEQUENCE [LARGE SCALE GENOMIC DNA]</scope>
    <source>
        <strain evidence="2 3">CBS 617.96</strain>
    </source>
</reference>
<accession>W9ZJE2</accession>
<dbReference type="Proteomes" id="UP000019484">
    <property type="component" value="Unassembled WGS sequence"/>
</dbReference>
<dbReference type="InterPro" id="IPR016181">
    <property type="entry name" value="Acyl_CoA_acyltransferase"/>
</dbReference>
<dbReference type="eggNOG" id="ENOG502SAUS">
    <property type="taxonomic scope" value="Eukaryota"/>
</dbReference>
<dbReference type="RefSeq" id="XP_007722113.1">
    <property type="nucleotide sequence ID" value="XM_007723923.1"/>
</dbReference>
<protein>
    <recommendedName>
        <fullName evidence="1">N-acetyltransferase domain-containing protein</fullName>
    </recommendedName>
</protein>
<name>W9ZJE2_9EURO</name>
<dbReference type="InterPro" id="IPR000182">
    <property type="entry name" value="GNAT_dom"/>
</dbReference>
<dbReference type="HOGENOM" id="CLU_086044_0_0_1"/>
<dbReference type="PROSITE" id="PS51186">
    <property type="entry name" value="GNAT"/>
    <property type="match status" value="1"/>
</dbReference>
<dbReference type="CDD" id="cd04301">
    <property type="entry name" value="NAT_SF"/>
    <property type="match status" value="1"/>
</dbReference>
<dbReference type="EMBL" id="AMWN01000002">
    <property type="protein sequence ID" value="EXJ94619.1"/>
    <property type="molecule type" value="Genomic_DNA"/>
</dbReference>
<dbReference type="STRING" id="1182541.W9ZJE2"/>
<evidence type="ECO:0000259" key="1">
    <source>
        <dbReference type="PROSITE" id="PS51186"/>
    </source>
</evidence>
<dbReference type="GO" id="GO:0016747">
    <property type="term" value="F:acyltransferase activity, transferring groups other than amino-acyl groups"/>
    <property type="evidence" value="ECO:0007669"/>
    <property type="project" value="InterPro"/>
</dbReference>
<dbReference type="Gene3D" id="3.40.630.30">
    <property type="match status" value="1"/>
</dbReference>
<comment type="caution">
    <text evidence="2">The sequence shown here is derived from an EMBL/GenBank/DDBJ whole genome shotgun (WGS) entry which is preliminary data.</text>
</comment>
<dbReference type="Pfam" id="PF13508">
    <property type="entry name" value="Acetyltransf_7"/>
    <property type="match status" value="1"/>
</dbReference>
<gene>
    <name evidence="2" type="ORF">A1O1_03015</name>
</gene>
<evidence type="ECO:0000313" key="3">
    <source>
        <dbReference type="Proteomes" id="UP000019484"/>
    </source>
</evidence>
<dbReference type="SUPFAM" id="SSF55729">
    <property type="entry name" value="Acyl-CoA N-acyltransferases (Nat)"/>
    <property type="match status" value="1"/>
</dbReference>
<dbReference type="GeneID" id="19157912"/>
<organism evidence="2 3">
    <name type="scientific">Capronia coronata CBS 617.96</name>
    <dbReference type="NCBI Taxonomy" id="1182541"/>
    <lineage>
        <taxon>Eukaryota</taxon>
        <taxon>Fungi</taxon>
        <taxon>Dikarya</taxon>
        <taxon>Ascomycota</taxon>
        <taxon>Pezizomycotina</taxon>
        <taxon>Eurotiomycetes</taxon>
        <taxon>Chaetothyriomycetidae</taxon>
        <taxon>Chaetothyriales</taxon>
        <taxon>Herpotrichiellaceae</taxon>
        <taxon>Capronia</taxon>
    </lineage>
</organism>
<dbReference type="OrthoDB" id="64477at2759"/>
<feature type="domain" description="N-acetyltransferase" evidence="1">
    <location>
        <begin position="29"/>
        <end position="173"/>
    </location>
</feature>